<dbReference type="PANTHER" id="PTHR23502">
    <property type="entry name" value="MAJOR FACILITATOR SUPERFAMILY"/>
    <property type="match status" value="1"/>
</dbReference>
<dbReference type="GO" id="GO:0005829">
    <property type="term" value="C:cytosol"/>
    <property type="evidence" value="ECO:0007669"/>
    <property type="project" value="UniProtKB-ARBA"/>
</dbReference>
<dbReference type="FunFam" id="1.20.1250.20:FF:000011">
    <property type="entry name" value="MFS multidrug transporter, putative"/>
    <property type="match status" value="1"/>
</dbReference>
<dbReference type="AlphaFoldDB" id="A0A093VDN9"/>
<dbReference type="InterPro" id="IPR036812">
    <property type="entry name" value="NAD(P)_OxRdtase_dom_sf"/>
</dbReference>
<keyword evidence="5" id="KW-0560">Oxidoreductase</keyword>
<evidence type="ECO:0000256" key="1">
    <source>
        <dbReference type="ARBA" id="ARBA00004141"/>
    </source>
</evidence>
<dbReference type="Pfam" id="PF07690">
    <property type="entry name" value="MFS_1"/>
    <property type="match status" value="1"/>
</dbReference>
<feature type="transmembrane region" description="Helical" evidence="7">
    <location>
        <begin position="578"/>
        <end position="598"/>
    </location>
</feature>
<dbReference type="InterPro" id="IPR011701">
    <property type="entry name" value="MFS"/>
</dbReference>
<evidence type="ECO:0000259" key="8">
    <source>
        <dbReference type="PROSITE" id="PS50850"/>
    </source>
</evidence>
<dbReference type="CDD" id="cd19079">
    <property type="entry name" value="AKR_EcYajO-like"/>
    <property type="match status" value="1"/>
</dbReference>
<comment type="subcellular location">
    <subcellularLocation>
        <location evidence="1">Membrane</location>
        <topology evidence="1">Multi-pass membrane protein</topology>
    </subcellularLocation>
</comment>
<keyword evidence="6 7" id="KW-0472">Membrane</keyword>
<dbReference type="Pfam" id="PF00248">
    <property type="entry name" value="Aldo_ket_red"/>
    <property type="match status" value="1"/>
</dbReference>
<accession>A0A093VDN9</accession>
<dbReference type="InterPro" id="IPR020846">
    <property type="entry name" value="MFS_dom"/>
</dbReference>
<dbReference type="PANTHER" id="PTHR23502:SF68">
    <property type="entry name" value="MULTIDRUG TRANSPORTER, PUTATIVE (AFU_ORTHOLOGUE AFUA_3G01120)-RELATED"/>
    <property type="match status" value="1"/>
</dbReference>
<evidence type="ECO:0000313" key="9">
    <source>
        <dbReference type="EMBL" id="KFX44821.1"/>
    </source>
</evidence>
<name>A0A093VDN9_TALMA</name>
<evidence type="ECO:0000256" key="4">
    <source>
        <dbReference type="ARBA" id="ARBA00022989"/>
    </source>
</evidence>
<dbReference type="InterPro" id="IPR036259">
    <property type="entry name" value="MFS_trans_sf"/>
</dbReference>
<dbReference type="PROSITE" id="PS50850">
    <property type="entry name" value="MFS"/>
    <property type="match status" value="1"/>
</dbReference>
<feature type="domain" description="Major facilitator superfamily (MFS) profile" evidence="8">
    <location>
        <begin position="414"/>
        <end position="852"/>
    </location>
</feature>
<dbReference type="HOGENOM" id="CLU_332648_0_0_1"/>
<feature type="transmembrane region" description="Helical" evidence="7">
    <location>
        <begin position="490"/>
        <end position="509"/>
    </location>
</feature>
<dbReference type="Gene3D" id="1.20.1250.20">
    <property type="entry name" value="MFS general substrate transporter like domains"/>
    <property type="match status" value="1"/>
</dbReference>
<dbReference type="EMBL" id="JPOX01000026">
    <property type="protein sequence ID" value="KFX44821.1"/>
    <property type="molecule type" value="Genomic_DNA"/>
</dbReference>
<feature type="transmembrane region" description="Helical" evidence="7">
    <location>
        <begin position="758"/>
        <end position="779"/>
    </location>
</feature>
<dbReference type="SUPFAM" id="SSF51430">
    <property type="entry name" value="NAD(P)-linked oxidoreductase"/>
    <property type="match status" value="1"/>
</dbReference>
<evidence type="ECO:0000256" key="5">
    <source>
        <dbReference type="ARBA" id="ARBA00023002"/>
    </source>
</evidence>
<feature type="transmembrane region" description="Helical" evidence="7">
    <location>
        <begin position="731"/>
        <end position="752"/>
    </location>
</feature>
<dbReference type="GO" id="GO:0022857">
    <property type="term" value="F:transmembrane transporter activity"/>
    <property type="evidence" value="ECO:0007669"/>
    <property type="project" value="InterPro"/>
</dbReference>
<sequence>MSGISDPVLTSIGETKARYVRLGKSGLYVSVPILGAMSLGHKDWQPWVIEEEEALIILRAAYDRGINTWNTANVYSNGISEEILGKALRKFQIPREKLVIMTQCSSWVGDSPKSRAWLYRDKCRDSKDFVNQGGLSRKALFSAVDASIRRLGVEYIDLLQVHRFDYTTPIGETMAALHDLVQSGKVRYIGASSMWTYQFATMQYCAESHGWTKFISMQNHYNLLYREEEREMNKFCNETGVGLIPWAPLCRGYLARPLSSNEISTRALEEQKLGRILSVGHTETDHAIINRVEEIAQKRGWKMSTVALAWINKRVTSPIIGFNTIERMDEALSARDQELTTEEEEYLEELYCFKRLMLSPLQYRPGYEEESVPPINYETPTQKEYDEGSSLVDWDGPGDAANPINWSNTQKWTIIGLVSFTTFNLKWHSLISTGSMASSIFAPGVPQAMQDFHSTSSVLSTFVVSVFIVGFILGPLVLSPASEVYGRLPVTHAANIAFLVASILCAVSVNISMLIVFRLGMGLSGCVPVTLGAGFIADLMPMEKRGMALAIWTFGPLVGPVTGPVIGGYMGLDTGWRWTFWLVSILGGAATLAGFVFMQETYAPTILKQKAKMLRKSTGREMRTKYDKGQTLKQLIASAVTRPLRMLILSPIVLILSIYLSVIYSYSYLLLTTYTEIFEGVYNFNSGEAGLGYLGLGVGFVAGACAVGPFSDWYIKLQRERHGLPQPGDRLPPLLLGSCWVPIGLFCYGWSAQARTHWMVPIVGTGIFGAGVELIFFPIQLYLIDTFTIHAASAVAANTVVRSIFGALIPLAGNPLYNKLGLGWGNSVLAFISIAFAPFSLVLLKFGAPIRTNPRFQASI</sequence>
<feature type="transmembrane region" description="Helical" evidence="7">
    <location>
        <begin position="515"/>
        <end position="537"/>
    </location>
</feature>
<feature type="transmembrane region" description="Helical" evidence="7">
    <location>
        <begin position="647"/>
        <end position="671"/>
    </location>
</feature>
<reference evidence="9" key="1">
    <citation type="journal article" date="2014" name="PLoS Genet.">
        <title>Signature Gene Expression Reveals Novel Clues to the Molecular Mechanisms of Dimorphic Transition in Penicillium marneffei.</title>
        <authorList>
            <person name="Yang E."/>
            <person name="Wang G."/>
            <person name="Cai J."/>
            <person name="Woo P.C."/>
            <person name="Lau S.K."/>
            <person name="Yuen K.-Y."/>
            <person name="Chow W.-N."/>
            <person name="Lin X."/>
        </authorList>
    </citation>
    <scope>NUCLEOTIDE SEQUENCE [LARGE SCALE GENOMIC DNA]</scope>
    <source>
        <strain evidence="9">PM1</strain>
    </source>
</reference>
<organism evidence="9">
    <name type="scientific">Talaromyces marneffei PM1</name>
    <dbReference type="NCBI Taxonomy" id="1077442"/>
    <lineage>
        <taxon>Eukaryota</taxon>
        <taxon>Fungi</taxon>
        <taxon>Dikarya</taxon>
        <taxon>Ascomycota</taxon>
        <taxon>Pezizomycotina</taxon>
        <taxon>Eurotiomycetes</taxon>
        <taxon>Eurotiomycetidae</taxon>
        <taxon>Eurotiales</taxon>
        <taxon>Trichocomaceae</taxon>
        <taxon>Talaromyces</taxon>
        <taxon>Talaromyces sect. Talaromyces</taxon>
    </lineage>
</organism>
<comment type="similarity">
    <text evidence="2">Belongs to the major facilitator superfamily.</text>
</comment>
<evidence type="ECO:0000256" key="7">
    <source>
        <dbReference type="SAM" id="Phobius"/>
    </source>
</evidence>
<evidence type="ECO:0000256" key="3">
    <source>
        <dbReference type="ARBA" id="ARBA00022692"/>
    </source>
</evidence>
<dbReference type="SUPFAM" id="SSF103473">
    <property type="entry name" value="MFS general substrate transporter"/>
    <property type="match status" value="1"/>
</dbReference>
<feature type="transmembrane region" description="Helical" evidence="7">
    <location>
        <begin position="458"/>
        <end position="478"/>
    </location>
</feature>
<dbReference type="Gene3D" id="3.20.20.100">
    <property type="entry name" value="NADP-dependent oxidoreductase domain"/>
    <property type="match status" value="1"/>
</dbReference>
<proteinExistence type="inferred from homology"/>
<feature type="transmembrane region" description="Helical" evidence="7">
    <location>
        <begin position="691"/>
        <end position="710"/>
    </location>
</feature>
<comment type="caution">
    <text evidence="9">The sequence shown here is derived from an EMBL/GenBank/DDBJ whole genome shotgun (WGS) entry which is preliminary data.</text>
</comment>
<dbReference type="eggNOG" id="KOG0255">
    <property type="taxonomic scope" value="Eukaryota"/>
</dbReference>
<dbReference type="GO" id="GO:0016491">
    <property type="term" value="F:oxidoreductase activity"/>
    <property type="evidence" value="ECO:0007669"/>
    <property type="project" value="UniProtKB-KW"/>
</dbReference>
<dbReference type="CDD" id="cd17323">
    <property type="entry name" value="MFS_Tpo1_MDR_like"/>
    <property type="match status" value="1"/>
</dbReference>
<feature type="transmembrane region" description="Helical" evidence="7">
    <location>
        <begin position="791"/>
        <end position="812"/>
    </location>
</feature>
<keyword evidence="3 7" id="KW-0812">Transmembrane</keyword>
<dbReference type="InterPro" id="IPR023210">
    <property type="entry name" value="NADP_OxRdtase_dom"/>
</dbReference>
<keyword evidence="4 7" id="KW-1133">Transmembrane helix</keyword>
<feature type="transmembrane region" description="Helical" evidence="7">
    <location>
        <begin position="824"/>
        <end position="844"/>
    </location>
</feature>
<gene>
    <name evidence="9" type="ORF">GQ26_0260830</name>
</gene>
<feature type="transmembrane region" description="Helical" evidence="7">
    <location>
        <begin position="549"/>
        <end position="572"/>
    </location>
</feature>
<dbReference type="FunFam" id="3.20.20.100:FF:000004">
    <property type="entry name" value="Oxidoreductase, aldo/keto reductase"/>
    <property type="match status" value="1"/>
</dbReference>
<evidence type="ECO:0000256" key="2">
    <source>
        <dbReference type="ARBA" id="ARBA00008335"/>
    </source>
</evidence>
<dbReference type="GO" id="GO:0016020">
    <property type="term" value="C:membrane"/>
    <property type="evidence" value="ECO:0007669"/>
    <property type="project" value="UniProtKB-SubCell"/>
</dbReference>
<evidence type="ECO:0000256" key="6">
    <source>
        <dbReference type="ARBA" id="ARBA00023136"/>
    </source>
</evidence>
<protein>
    <submittedName>
        <fullName evidence="9">Versiconal hemiacetal acetate reductase</fullName>
    </submittedName>
</protein>